<gene>
    <name evidence="1" type="ORF">PPL_05211</name>
</gene>
<keyword evidence="2" id="KW-1185">Reference proteome</keyword>
<dbReference type="EMBL" id="ADBJ01000022">
    <property type="protein sequence ID" value="EFA81977.1"/>
    <property type="molecule type" value="Genomic_DNA"/>
</dbReference>
<evidence type="ECO:0000313" key="2">
    <source>
        <dbReference type="Proteomes" id="UP000001396"/>
    </source>
</evidence>
<sequence>MIWLIRPSENSLKMLLILIYGFKKLTGTKVTLLTGPSKYSWIQETGLIAITTVNDAKTYDSLMKASASNIFKGDTVSGNDIGESFSDELDWG</sequence>
<dbReference type="AlphaFoldDB" id="D3B9R5"/>
<dbReference type="Proteomes" id="UP000001396">
    <property type="component" value="Unassembled WGS sequence"/>
</dbReference>
<evidence type="ECO:0000313" key="1">
    <source>
        <dbReference type="EMBL" id="EFA81977.1"/>
    </source>
</evidence>
<dbReference type="GeneID" id="31360697"/>
<name>D3B9R5_HETP5</name>
<proteinExistence type="predicted"/>
<accession>D3B9R5</accession>
<dbReference type="InParanoid" id="D3B9R5"/>
<organism evidence="1 2">
    <name type="scientific">Heterostelium pallidum (strain ATCC 26659 / Pp 5 / PN500)</name>
    <name type="common">Cellular slime mold</name>
    <name type="synonym">Polysphondylium pallidum</name>
    <dbReference type="NCBI Taxonomy" id="670386"/>
    <lineage>
        <taxon>Eukaryota</taxon>
        <taxon>Amoebozoa</taxon>
        <taxon>Evosea</taxon>
        <taxon>Eumycetozoa</taxon>
        <taxon>Dictyostelia</taxon>
        <taxon>Acytosteliales</taxon>
        <taxon>Acytosteliaceae</taxon>
        <taxon>Heterostelium</taxon>
    </lineage>
</organism>
<comment type="caution">
    <text evidence="1">The sequence shown here is derived from an EMBL/GenBank/DDBJ whole genome shotgun (WGS) entry which is preliminary data.</text>
</comment>
<reference evidence="1 2" key="1">
    <citation type="journal article" date="2011" name="Genome Res.">
        <title>Phylogeny-wide analysis of social amoeba genomes highlights ancient origins for complex intercellular communication.</title>
        <authorList>
            <person name="Heidel A.J."/>
            <person name="Lawal H.M."/>
            <person name="Felder M."/>
            <person name="Schilde C."/>
            <person name="Helps N.R."/>
            <person name="Tunggal B."/>
            <person name="Rivero F."/>
            <person name="John U."/>
            <person name="Schleicher M."/>
            <person name="Eichinger L."/>
            <person name="Platzer M."/>
            <person name="Noegel A.A."/>
            <person name="Schaap P."/>
            <person name="Gloeckner G."/>
        </authorList>
    </citation>
    <scope>NUCLEOTIDE SEQUENCE [LARGE SCALE GENOMIC DNA]</scope>
    <source>
        <strain evidence="2">ATCC 26659 / Pp 5 / PN500</strain>
    </source>
</reference>
<dbReference type="RefSeq" id="XP_020434094.1">
    <property type="nucleotide sequence ID" value="XM_020576105.1"/>
</dbReference>
<protein>
    <submittedName>
        <fullName evidence="1">Uncharacterized protein</fullName>
    </submittedName>
</protein>